<dbReference type="GO" id="GO:0031526">
    <property type="term" value="C:brush border membrane"/>
    <property type="evidence" value="ECO:0007669"/>
    <property type="project" value="TreeGrafter"/>
</dbReference>
<evidence type="ECO:0000256" key="9">
    <source>
        <dbReference type="ARBA" id="ARBA00022729"/>
    </source>
</evidence>
<evidence type="ECO:0000256" key="40">
    <source>
        <dbReference type="ARBA" id="ARBA00048699"/>
    </source>
</evidence>
<evidence type="ECO:0000256" key="39">
    <source>
        <dbReference type="ARBA" id="ARBA00048656"/>
    </source>
</evidence>
<evidence type="ECO:0000256" key="2">
    <source>
        <dbReference type="ARBA" id="ARBA00009979"/>
    </source>
</evidence>
<evidence type="ECO:0000256" key="37">
    <source>
        <dbReference type="ARBA" id="ARBA00048454"/>
    </source>
</evidence>
<name>A0A7L2UB78_BALRX</name>
<evidence type="ECO:0000256" key="7">
    <source>
        <dbReference type="ARBA" id="ARBA00022475"/>
    </source>
</evidence>
<feature type="region of interest" description="Disordered" evidence="47">
    <location>
        <begin position="1"/>
        <end position="27"/>
    </location>
</feature>
<comment type="catalytic activity">
    <reaction evidence="17">
        <text>a triacylglycerol + H2O = a diacylglycerol + a fatty acid + H(+)</text>
        <dbReference type="Rhea" id="RHEA:12044"/>
        <dbReference type="ChEBI" id="CHEBI:15377"/>
        <dbReference type="ChEBI" id="CHEBI:15378"/>
        <dbReference type="ChEBI" id="CHEBI:17855"/>
        <dbReference type="ChEBI" id="CHEBI:18035"/>
        <dbReference type="ChEBI" id="CHEBI:28868"/>
        <dbReference type="EC" id="3.1.1.3"/>
    </reaction>
    <physiologicalReaction direction="left-to-right" evidence="17">
        <dbReference type="Rhea" id="RHEA:12045"/>
    </physiologicalReaction>
</comment>
<evidence type="ECO:0000256" key="12">
    <source>
        <dbReference type="ARBA" id="ARBA00022989"/>
    </source>
</evidence>
<comment type="catalytic activity">
    <reaction evidence="30">
        <text>1-hexadecanoyl-2-(9Z-octadecenoyl)-sn-glycero-3-phospho-(1'-sn-glycerol) + H2O = 1-hexadecanoyl-sn-glycero-3-phospho-(1'-sn-glycerol) + (9Z)-octadecenoate + H(+)</text>
        <dbReference type="Rhea" id="RHEA:40919"/>
        <dbReference type="ChEBI" id="CHEBI:15377"/>
        <dbReference type="ChEBI" id="CHEBI:15378"/>
        <dbReference type="ChEBI" id="CHEBI:30823"/>
        <dbReference type="ChEBI" id="CHEBI:72841"/>
        <dbReference type="ChEBI" id="CHEBI:75158"/>
    </reaction>
    <physiologicalReaction direction="left-to-right" evidence="30">
        <dbReference type="Rhea" id="RHEA:40920"/>
    </physiologicalReaction>
</comment>
<comment type="catalytic activity">
    <reaction evidence="36">
        <text>1,2,3-tri-(9Z-octadecenoyl)-glycerol + H2O = di-(9Z)-octadecenoylglycerol + (9Z)-octadecenoate + H(+)</text>
        <dbReference type="Rhea" id="RHEA:38575"/>
        <dbReference type="ChEBI" id="CHEBI:15377"/>
        <dbReference type="ChEBI" id="CHEBI:15378"/>
        <dbReference type="ChEBI" id="CHEBI:30823"/>
        <dbReference type="ChEBI" id="CHEBI:53753"/>
        <dbReference type="ChEBI" id="CHEBI:75945"/>
    </reaction>
    <physiologicalReaction direction="left-to-right" evidence="36">
        <dbReference type="Rhea" id="RHEA:38576"/>
    </physiologicalReaction>
</comment>
<evidence type="ECO:0000256" key="35">
    <source>
        <dbReference type="ARBA" id="ARBA00048374"/>
    </source>
</evidence>
<evidence type="ECO:0000256" key="43">
    <source>
        <dbReference type="ARBA" id="ARBA00048939"/>
    </source>
</evidence>
<evidence type="ECO:0000256" key="42">
    <source>
        <dbReference type="ARBA" id="ARBA00048872"/>
    </source>
</evidence>
<comment type="similarity">
    <text evidence="2">Belongs to the 'GDSL' lipolytic enzyme family. Phospholipase B1 subfamily.</text>
</comment>
<evidence type="ECO:0000256" key="41">
    <source>
        <dbReference type="ARBA" id="ARBA00048869"/>
    </source>
</evidence>
<comment type="catalytic activity">
    <reaction evidence="40">
        <text>1-hexadecanoyl-2-(9Z-octadecenoyl)-sn-glycero-3-phosphocholine + H2O = 1-hexadecanoyl-sn-glycero-3-phosphocholine + (9Z)-octadecenoate + H(+)</text>
        <dbReference type="Rhea" id="RHEA:38779"/>
        <dbReference type="ChEBI" id="CHEBI:15377"/>
        <dbReference type="ChEBI" id="CHEBI:15378"/>
        <dbReference type="ChEBI" id="CHEBI:30823"/>
        <dbReference type="ChEBI" id="CHEBI:72998"/>
        <dbReference type="ChEBI" id="CHEBI:73001"/>
    </reaction>
    <physiologicalReaction direction="left-to-right" evidence="40">
        <dbReference type="Rhea" id="RHEA:38780"/>
    </physiologicalReaction>
</comment>
<evidence type="ECO:0000256" key="23">
    <source>
        <dbReference type="ARBA" id="ARBA00033022"/>
    </source>
</evidence>
<evidence type="ECO:0000256" key="25">
    <source>
        <dbReference type="ARBA" id="ARBA00047324"/>
    </source>
</evidence>
<dbReference type="EC" id="3.1.1.5" evidence="3"/>
<comment type="catalytic activity">
    <reaction evidence="37">
        <text>a 1-acyl-sn-glycero-3-phosphocholine + H2O = sn-glycerol 3-phosphocholine + a fatty acid + H(+)</text>
        <dbReference type="Rhea" id="RHEA:15177"/>
        <dbReference type="ChEBI" id="CHEBI:15377"/>
        <dbReference type="ChEBI" id="CHEBI:15378"/>
        <dbReference type="ChEBI" id="CHEBI:16870"/>
        <dbReference type="ChEBI" id="CHEBI:28868"/>
        <dbReference type="ChEBI" id="CHEBI:58168"/>
        <dbReference type="EC" id="3.1.1.5"/>
    </reaction>
    <physiologicalReaction direction="left-to-right" evidence="37">
        <dbReference type="Rhea" id="RHEA:15178"/>
    </physiologicalReaction>
</comment>
<comment type="catalytic activity">
    <reaction evidence="35">
        <text>1-octadecanoyl-2-(9Z,12Z)-octadecadienoyl-sn-glycerol + H2O = 1-octadecanoyl-sn-glycerol + (9Z,12Z)-octadecadienoate + H(+)</text>
        <dbReference type="Rhea" id="RHEA:40927"/>
        <dbReference type="ChEBI" id="CHEBI:15377"/>
        <dbReference type="ChEBI" id="CHEBI:15378"/>
        <dbReference type="ChEBI" id="CHEBI:30245"/>
        <dbReference type="ChEBI" id="CHEBI:75550"/>
        <dbReference type="ChEBI" id="CHEBI:77097"/>
    </reaction>
    <physiologicalReaction direction="left-to-right" evidence="35">
        <dbReference type="Rhea" id="RHEA:40928"/>
    </physiologicalReaction>
</comment>
<comment type="catalytic activity">
    <reaction evidence="28">
        <text>1-hexadecanoyl-2-(9Z)-octadecenoyl-3-octadecanoyl-sn-glycerol + H2O = 1-hexadecanoyl-2-(9Z-octadecenoyl)-sn-glycerol + octadecanoate + H(+)</text>
        <dbReference type="Rhea" id="RHEA:41111"/>
        <dbReference type="ChEBI" id="CHEBI:15377"/>
        <dbReference type="ChEBI" id="CHEBI:15378"/>
        <dbReference type="ChEBI" id="CHEBI:25629"/>
        <dbReference type="ChEBI" id="CHEBI:75466"/>
        <dbReference type="ChEBI" id="CHEBI:77623"/>
    </reaction>
    <physiologicalReaction direction="left-to-right" evidence="28">
        <dbReference type="Rhea" id="RHEA:41112"/>
    </physiologicalReaction>
</comment>
<keyword evidence="14" id="KW-0472">Membrane</keyword>
<comment type="catalytic activity">
    <reaction evidence="38">
        <text>1-hexadecanoyl-2-(9Z-octadecenoyl)-sn-glycero-3-phosphoethanolamine + H2O = 1-hexadecanoyl-sn-glycero-3-phosphoethanolamine + (9Z)-octadecenoate + H(+)</text>
        <dbReference type="Rhea" id="RHEA:40911"/>
        <dbReference type="ChEBI" id="CHEBI:15377"/>
        <dbReference type="ChEBI" id="CHEBI:15378"/>
        <dbReference type="ChEBI" id="CHEBI:30823"/>
        <dbReference type="ChEBI" id="CHEBI:73004"/>
        <dbReference type="ChEBI" id="CHEBI:73007"/>
    </reaction>
    <physiologicalReaction direction="left-to-right" evidence="38">
        <dbReference type="Rhea" id="RHEA:40912"/>
    </physiologicalReaction>
</comment>
<dbReference type="PANTHER" id="PTHR21325">
    <property type="entry name" value="PHOSPHOLIPASE B, PLB1"/>
    <property type="match status" value="1"/>
</dbReference>
<dbReference type="PANTHER" id="PTHR21325:SF52">
    <property type="entry name" value="PHOSPHOLIPASE B1, MEMBRANE-ASSOCIATED"/>
    <property type="match status" value="1"/>
</dbReference>
<comment type="caution">
    <text evidence="48">The sequence shown here is derived from an EMBL/GenBank/DDBJ whole genome shotgun (WGS) entry which is preliminary data.</text>
</comment>
<dbReference type="InterPro" id="IPR038885">
    <property type="entry name" value="PLB1"/>
</dbReference>
<accession>A0A7L2UB78</accession>
<evidence type="ECO:0000256" key="14">
    <source>
        <dbReference type="ARBA" id="ARBA00023136"/>
    </source>
</evidence>
<evidence type="ECO:0000256" key="26">
    <source>
        <dbReference type="ARBA" id="ARBA00047363"/>
    </source>
</evidence>
<keyword evidence="8" id="KW-0812">Transmembrane</keyword>
<dbReference type="OrthoDB" id="9381632at2759"/>
<comment type="catalytic activity">
    <reaction evidence="19">
        <text>a 1,2-diacyl-sn-glycero-3-phosphocholine + H2O = a 1-acyl-sn-glycero-3-phosphocholine + a fatty acid + H(+)</text>
        <dbReference type="Rhea" id="RHEA:15801"/>
        <dbReference type="ChEBI" id="CHEBI:15377"/>
        <dbReference type="ChEBI" id="CHEBI:15378"/>
        <dbReference type="ChEBI" id="CHEBI:28868"/>
        <dbReference type="ChEBI" id="CHEBI:57643"/>
        <dbReference type="ChEBI" id="CHEBI:58168"/>
        <dbReference type="EC" id="3.1.1.4"/>
    </reaction>
    <physiologicalReaction direction="left-to-right" evidence="19">
        <dbReference type="Rhea" id="RHEA:15802"/>
    </physiologicalReaction>
</comment>
<evidence type="ECO:0000256" key="6">
    <source>
        <dbReference type="ARBA" id="ARBA00015133"/>
    </source>
</evidence>
<evidence type="ECO:0000256" key="36">
    <source>
        <dbReference type="ARBA" id="ARBA00048386"/>
    </source>
</evidence>
<protein>
    <recommendedName>
        <fullName evidence="6">Phospholipase B1, membrane-associated</fullName>
        <ecNumber evidence="5">3.1.1.3</ecNumber>
        <ecNumber evidence="4">3.1.1.4</ecNumber>
        <ecNumber evidence="3">3.1.1.5</ecNumber>
    </recommendedName>
    <alternativeName>
        <fullName evidence="20">Lysophospholipase</fullName>
    </alternativeName>
    <alternativeName>
        <fullName evidence="21">Phospholipase A2</fullName>
    </alternativeName>
    <alternativeName>
        <fullName evidence="23">Phospholipase B/lipase</fullName>
    </alternativeName>
    <alternativeName>
        <fullName evidence="22">Triacylglycerol lipase</fullName>
    </alternativeName>
</protein>
<dbReference type="InterPro" id="IPR008265">
    <property type="entry name" value="Lipase_GDSL_AS"/>
</dbReference>
<comment type="catalytic activity">
    <reaction evidence="46">
        <text>2-(9Z-octadecenoyl)-glycerol + H2O = glycerol + (9Z)-octadecenoate + H(+)</text>
        <dbReference type="Rhea" id="RHEA:38491"/>
        <dbReference type="ChEBI" id="CHEBI:15377"/>
        <dbReference type="ChEBI" id="CHEBI:15378"/>
        <dbReference type="ChEBI" id="CHEBI:17754"/>
        <dbReference type="ChEBI" id="CHEBI:30823"/>
        <dbReference type="ChEBI" id="CHEBI:73990"/>
    </reaction>
    <physiologicalReaction direction="left-to-right" evidence="46">
        <dbReference type="Rhea" id="RHEA:38492"/>
    </physiologicalReaction>
</comment>
<dbReference type="InterPro" id="IPR001087">
    <property type="entry name" value="GDSL"/>
</dbReference>
<organism evidence="48 49">
    <name type="scientific">Balaeniceps rex</name>
    <name type="common">Shoebill</name>
    <dbReference type="NCBI Taxonomy" id="33584"/>
    <lineage>
        <taxon>Eukaryota</taxon>
        <taxon>Metazoa</taxon>
        <taxon>Chordata</taxon>
        <taxon>Craniata</taxon>
        <taxon>Vertebrata</taxon>
        <taxon>Euteleostomi</taxon>
        <taxon>Archelosauria</taxon>
        <taxon>Archosauria</taxon>
        <taxon>Dinosauria</taxon>
        <taxon>Saurischia</taxon>
        <taxon>Theropoda</taxon>
        <taxon>Coelurosauria</taxon>
        <taxon>Aves</taxon>
        <taxon>Neognathae</taxon>
        <taxon>Neoaves</taxon>
        <taxon>Aequornithes</taxon>
        <taxon>Pelecaniformes</taxon>
        <taxon>Balaenicipitidae</taxon>
        <taxon>Balaeniceps</taxon>
    </lineage>
</organism>
<dbReference type="CDD" id="cd01824">
    <property type="entry name" value="Phospholipase_B_like"/>
    <property type="match status" value="2"/>
</dbReference>
<keyword evidence="16" id="KW-1208">Phospholipid metabolism</keyword>
<evidence type="ECO:0000256" key="20">
    <source>
        <dbReference type="ARBA" id="ARBA00029723"/>
    </source>
</evidence>
<dbReference type="PROSITE" id="PS01098">
    <property type="entry name" value="LIPASE_GDSL_SER"/>
    <property type="match status" value="2"/>
</dbReference>
<dbReference type="Proteomes" id="UP000528411">
    <property type="component" value="Unassembled WGS sequence"/>
</dbReference>
<proteinExistence type="inferred from homology"/>
<evidence type="ECO:0000256" key="30">
    <source>
        <dbReference type="ARBA" id="ARBA00048015"/>
    </source>
</evidence>
<comment type="catalytic activity">
    <reaction evidence="42">
        <text>1-O-hexadecyl-2-(9Z)-octadecenoyl-sn-glycero-3-phosphocholine + H2O = 1-O-hexadecyl-sn-glycero-3-phosphocholine + (9Z)-octadecenoate + H(+)</text>
        <dbReference type="Rhea" id="RHEA:40915"/>
        <dbReference type="ChEBI" id="CHEBI:15377"/>
        <dbReference type="ChEBI" id="CHEBI:15378"/>
        <dbReference type="ChEBI" id="CHEBI:30823"/>
        <dbReference type="ChEBI" id="CHEBI:34112"/>
        <dbReference type="ChEBI" id="CHEBI:64496"/>
    </reaction>
    <physiologicalReaction direction="left-to-right" evidence="42">
        <dbReference type="Rhea" id="RHEA:40916"/>
    </physiologicalReaction>
</comment>
<comment type="catalytic activity">
    <reaction evidence="39">
        <text>1-hexadecanoyl-sn-glycero-3-phosphocholine + H2O = sn-glycerol 3-phosphocholine + hexadecanoate + H(+)</text>
        <dbReference type="Rhea" id="RHEA:40435"/>
        <dbReference type="ChEBI" id="CHEBI:7896"/>
        <dbReference type="ChEBI" id="CHEBI:15377"/>
        <dbReference type="ChEBI" id="CHEBI:15378"/>
        <dbReference type="ChEBI" id="CHEBI:16870"/>
        <dbReference type="ChEBI" id="CHEBI:72998"/>
    </reaction>
    <physiologicalReaction direction="left-to-right" evidence="39">
        <dbReference type="Rhea" id="RHEA:40436"/>
    </physiologicalReaction>
</comment>
<evidence type="ECO:0000256" key="33">
    <source>
        <dbReference type="ARBA" id="ARBA00048227"/>
    </source>
</evidence>
<dbReference type="InterPro" id="IPR036514">
    <property type="entry name" value="SGNH_hydro_sf"/>
</dbReference>
<evidence type="ECO:0000256" key="32">
    <source>
        <dbReference type="ARBA" id="ARBA00048058"/>
    </source>
</evidence>
<comment type="catalytic activity">
    <reaction evidence="29">
        <text>2,3-di-(9Z)-octadecenoyl-sn-glycerol + H2O = 3-(9Z-octadecenoyl)-sn-glycerol + (9Z)-octadecenoate + H(+)</text>
        <dbReference type="Rhea" id="RHEA:42604"/>
        <dbReference type="ChEBI" id="CHEBI:15377"/>
        <dbReference type="ChEBI" id="CHEBI:15378"/>
        <dbReference type="ChEBI" id="CHEBI:30823"/>
        <dbReference type="ChEBI" id="CHEBI:75824"/>
        <dbReference type="ChEBI" id="CHEBI:75938"/>
    </reaction>
    <physiologicalReaction direction="left-to-right" evidence="29">
        <dbReference type="Rhea" id="RHEA:42605"/>
    </physiologicalReaction>
</comment>
<evidence type="ECO:0000256" key="5">
    <source>
        <dbReference type="ARBA" id="ARBA00013279"/>
    </source>
</evidence>
<sequence length="602" mass="66997">QENPYLFTYRNSNYSSSPKTSNTKETSQRIYGTNITCSDWNPSDTVPVSVHNLKPADIRVIAALGDSLTAGNGAASKPQDILDVLTQYRGVSWSVGGNENISTVTTLANILREFNPSLIGYSIGTGKETTDNAAFNQAVAGDHAEDVPAQVRRLVLRMKNDTRINLQTDWKLITLLIGGNDLCKFCHNTIRYSPENYTYNLQTALDILHREVPRAFVNLVTVLSIASLRELHASENNTCPKVLMRFLCPCVINPEHNSNEFKKLVYFNRRYQERTRQLVESGRYDTTDDFTVVMQPFLMNVNMPKTQEGLPDSSYFAPDCFHFSQKSHSQAARALWNNMLEPLGKKTDNQQIEDEIVLKCPSEAEPFLRTYKNSNYTYPNQTPVSNYGSQLLCEDRSPSSPPATSVHSLKPADVKIIAALGDSLTAGTGIASDNLLDLDTEYRGLSWSIGGDASLENVTTLPNIFQEFNVTVMGYSTGTGSENDSNAFLNQAVPGAQAEHLPAQARNLLRLMKTDPRIDFSADWTLITVHIGGNDLCNYCKDPDHYSAVNFIRRIQEALDILHKQASAVPKALVSLVDVMDPLPLRQLFVDTQIQCPTYMAE</sequence>
<dbReference type="GO" id="GO:0050253">
    <property type="term" value="F:retinyl-palmitate esterase activity"/>
    <property type="evidence" value="ECO:0007669"/>
    <property type="project" value="TreeGrafter"/>
</dbReference>
<feature type="non-terminal residue" evidence="48">
    <location>
        <position position="1"/>
    </location>
</feature>
<evidence type="ECO:0000313" key="48">
    <source>
        <dbReference type="EMBL" id="NXS42854.1"/>
    </source>
</evidence>
<evidence type="ECO:0000256" key="11">
    <source>
        <dbReference type="ARBA" id="ARBA00022801"/>
    </source>
</evidence>
<evidence type="ECO:0000256" key="22">
    <source>
        <dbReference type="ARBA" id="ARBA00031485"/>
    </source>
</evidence>
<evidence type="ECO:0000256" key="3">
    <source>
        <dbReference type="ARBA" id="ARBA00013274"/>
    </source>
</evidence>
<dbReference type="InterPro" id="IPR035547">
    <property type="entry name" value="Phospholipase_B"/>
</dbReference>
<evidence type="ECO:0000256" key="10">
    <source>
        <dbReference type="ARBA" id="ARBA00022737"/>
    </source>
</evidence>
<evidence type="ECO:0000313" key="49">
    <source>
        <dbReference type="Proteomes" id="UP000528411"/>
    </source>
</evidence>
<evidence type="ECO:0000256" key="29">
    <source>
        <dbReference type="ARBA" id="ARBA00048011"/>
    </source>
</evidence>
<evidence type="ECO:0000256" key="38">
    <source>
        <dbReference type="ARBA" id="ARBA00048613"/>
    </source>
</evidence>
<evidence type="ECO:0000256" key="8">
    <source>
        <dbReference type="ARBA" id="ARBA00022692"/>
    </source>
</evidence>
<evidence type="ECO:0000256" key="17">
    <source>
        <dbReference type="ARBA" id="ARBA00023369"/>
    </source>
</evidence>
<evidence type="ECO:0000256" key="4">
    <source>
        <dbReference type="ARBA" id="ARBA00013278"/>
    </source>
</evidence>
<dbReference type="Pfam" id="PF00657">
    <property type="entry name" value="Lipase_GDSL"/>
    <property type="match status" value="2"/>
</dbReference>
<comment type="catalytic activity">
    <reaction evidence="34">
        <text>1-hexadecanoyl-2-(9Z,12Z-octadecadienoyl)-sn-glycero-3-phosphocholine + H2O = 2-(9Z,12Z-octadecadienoyl)-sn-glycero-3-phosphocholine + hexadecanoate + H(+)</text>
        <dbReference type="Rhea" id="RHEA:40971"/>
        <dbReference type="ChEBI" id="CHEBI:7896"/>
        <dbReference type="ChEBI" id="CHEBI:15377"/>
        <dbReference type="ChEBI" id="CHEBI:15378"/>
        <dbReference type="ChEBI" id="CHEBI:73002"/>
        <dbReference type="ChEBI" id="CHEBI:76084"/>
    </reaction>
    <physiologicalReaction direction="left-to-right" evidence="34">
        <dbReference type="Rhea" id="RHEA:40972"/>
    </physiologicalReaction>
</comment>
<dbReference type="EC" id="3.1.1.3" evidence="5"/>
<comment type="catalytic activity">
    <reaction evidence="31">
        <text>a 1-O-alkyl-2-acyl-sn-glycero-3-phosphocholine + H2O = a 1-O-alkyl-sn-glycero-3-phosphocholine + a fatty acid + H(+)</text>
        <dbReference type="Rhea" id="RHEA:36231"/>
        <dbReference type="ChEBI" id="CHEBI:15377"/>
        <dbReference type="ChEBI" id="CHEBI:15378"/>
        <dbReference type="ChEBI" id="CHEBI:28868"/>
        <dbReference type="ChEBI" id="CHEBI:30909"/>
        <dbReference type="ChEBI" id="CHEBI:36702"/>
        <dbReference type="EC" id="3.1.1.4"/>
    </reaction>
    <physiologicalReaction direction="left-to-right" evidence="31">
        <dbReference type="Rhea" id="RHEA:36232"/>
    </physiologicalReaction>
</comment>
<keyword evidence="12" id="KW-1133">Transmembrane helix</keyword>
<evidence type="ECO:0000256" key="44">
    <source>
        <dbReference type="ARBA" id="ARBA00049363"/>
    </source>
</evidence>
<keyword evidence="10" id="KW-0677">Repeat</keyword>
<comment type="catalytic activity">
    <reaction evidence="32">
        <text>1,2-di-(9Z-octadecenoyl)-sn-glycero-3-phosphocholine + H2O = 1-(9Z-octadecenoyl)-sn-glycero-3-phosphocholine + (9Z)-octadecenoate + H(+)</text>
        <dbReference type="Rhea" id="RHEA:40923"/>
        <dbReference type="ChEBI" id="CHEBI:15377"/>
        <dbReference type="ChEBI" id="CHEBI:15378"/>
        <dbReference type="ChEBI" id="CHEBI:28610"/>
        <dbReference type="ChEBI" id="CHEBI:30823"/>
        <dbReference type="ChEBI" id="CHEBI:74669"/>
    </reaction>
    <physiologicalReaction direction="left-to-right" evidence="32">
        <dbReference type="Rhea" id="RHEA:40924"/>
    </physiologicalReaction>
</comment>
<evidence type="ECO:0000256" key="19">
    <source>
        <dbReference type="ARBA" id="ARBA00023422"/>
    </source>
</evidence>
<evidence type="ECO:0000256" key="31">
    <source>
        <dbReference type="ARBA" id="ARBA00048049"/>
    </source>
</evidence>
<dbReference type="EC" id="3.1.1.4" evidence="4"/>
<evidence type="ECO:0000256" key="1">
    <source>
        <dbReference type="ARBA" id="ARBA00004247"/>
    </source>
</evidence>
<dbReference type="SUPFAM" id="SSF52266">
    <property type="entry name" value="SGNH hydrolase"/>
    <property type="match status" value="2"/>
</dbReference>
<evidence type="ECO:0000256" key="46">
    <source>
        <dbReference type="ARBA" id="ARBA00049461"/>
    </source>
</evidence>
<keyword evidence="11" id="KW-0378">Hydrolase</keyword>
<reference evidence="48 49" key="1">
    <citation type="submission" date="2019-09" db="EMBL/GenBank/DDBJ databases">
        <title>Bird 10,000 Genomes (B10K) Project - Family phase.</title>
        <authorList>
            <person name="Zhang G."/>
        </authorList>
    </citation>
    <scope>NUCLEOTIDE SEQUENCE [LARGE SCALE GENOMIC DNA]</scope>
    <source>
        <strain evidence="48">B10K-DU-012-56</strain>
    </source>
</reference>
<comment type="catalytic activity">
    <reaction evidence="18">
        <text>1-hexadecanoyl-2-(9Z,12Z-octadecadienoyl)-sn-glycero-3-phosphocholine + H2O = (9Z,12Z)-octadecadienoate + 1-hexadecanoyl-sn-glycero-3-phosphocholine + H(+)</text>
        <dbReference type="Rhea" id="RHEA:40811"/>
        <dbReference type="ChEBI" id="CHEBI:15377"/>
        <dbReference type="ChEBI" id="CHEBI:15378"/>
        <dbReference type="ChEBI" id="CHEBI:30245"/>
        <dbReference type="ChEBI" id="CHEBI:72998"/>
        <dbReference type="ChEBI" id="CHEBI:73002"/>
    </reaction>
    <physiologicalReaction direction="left-to-right" evidence="18">
        <dbReference type="Rhea" id="RHEA:40812"/>
    </physiologicalReaction>
</comment>
<dbReference type="FunFam" id="3.40.50.1110:FF:000005">
    <property type="entry name" value="Phospholipase B1"/>
    <property type="match status" value="1"/>
</dbReference>
<keyword evidence="15" id="KW-0325">Glycoprotein</keyword>
<dbReference type="EMBL" id="VYZW01022986">
    <property type="protein sequence ID" value="NXS42854.1"/>
    <property type="molecule type" value="Genomic_DNA"/>
</dbReference>
<evidence type="ECO:0000256" key="45">
    <source>
        <dbReference type="ARBA" id="ARBA00049372"/>
    </source>
</evidence>
<evidence type="ECO:0000256" key="24">
    <source>
        <dbReference type="ARBA" id="ARBA00045916"/>
    </source>
</evidence>
<evidence type="ECO:0000256" key="27">
    <source>
        <dbReference type="ARBA" id="ARBA00047438"/>
    </source>
</evidence>
<comment type="catalytic activity">
    <reaction evidence="25">
        <text>1-hexadecanoyl-2-(9Z)-octadecenoyl-3-octadecanoyl-sn-glycerol + H2O = 2-(9Z-octadecenoyl)-3-octadecanoyl-sn-glycerol + hexadecanoate + H(+)</text>
        <dbReference type="Rhea" id="RHEA:41107"/>
        <dbReference type="ChEBI" id="CHEBI:7896"/>
        <dbReference type="ChEBI" id="CHEBI:15377"/>
        <dbReference type="ChEBI" id="CHEBI:15378"/>
        <dbReference type="ChEBI" id="CHEBI:75558"/>
        <dbReference type="ChEBI" id="CHEBI:77623"/>
    </reaction>
    <physiologicalReaction direction="left-to-right" evidence="25">
        <dbReference type="Rhea" id="RHEA:41108"/>
    </physiologicalReaction>
</comment>
<dbReference type="GO" id="GO:0004623">
    <property type="term" value="F:phospholipase A2 activity"/>
    <property type="evidence" value="ECO:0007669"/>
    <property type="project" value="UniProtKB-EC"/>
</dbReference>
<evidence type="ECO:0000256" key="18">
    <source>
        <dbReference type="ARBA" id="ARBA00023408"/>
    </source>
</evidence>
<comment type="catalytic activity">
    <reaction evidence="27">
        <text>1-(9Z-octadecenoyl)-glycerol + H2O = glycerol + (9Z)-octadecenoate + H(+)</text>
        <dbReference type="Rhea" id="RHEA:38487"/>
        <dbReference type="ChEBI" id="CHEBI:15377"/>
        <dbReference type="ChEBI" id="CHEBI:15378"/>
        <dbReference type="ChEBI" id="CHEBI:17754"/>
        <dbReference type="ChEBI" id="CHEBI:30823"/>
        <dbReference type="ChEBI" id="CHEBI:75342"/>
    </reaction>
    <physiologicalReaction direction="left-to-right" evidence="27">
        <dbReference type="Rhea" id="RHEA:38488"/>
    </physiologicalReaction>
</comment>
<dbReference type="GO" id="GO:0006644">
    <property type="term" value="P:phospholipid metabolic process"/>
    <property type="evidence" value="ECO:0007669"/>
    <property type="project" value="TreeGrafter"/>
</dbReference>
<evidence type="ECO:0000256" key="13">
    <source>
        <dbReference type="ARBA" id="ARBA00023098"/>
    </source>
</evidence>
<evidence type="ECO:0000256" key="21">
    <source>
        <dbReference type="ARBA" id="ARBA00031182"/>
    </source>
</evidence>
<keyword evidence="9" id="KW-0732">Signal</keyword>
<evidence type="ECO:0000256" key="34">
    <source>
        <dbReference type="ARBA" id="ARBA00048362"/>
    </source>
</evidence>
<comment type="catalytic activity">
    <reaction evidence="44">
        <text>1,2-dihexadecanoyl-sn-glycero-3-phosphocholine + 2 H2O = sn-glycerol 3-phosphocholine + 2 hexadecanoate + 2 H(+)</text>
        <dbReference type="Rhea" id="RHEA:40975"/>
        <dbReference type="ChEBI" id="CHEBI:7896"/>
        <dbReference type="ChEBI" id="CHEBI:15377"/>
        <dbReference type="ChEBI" id="CHEBI:15378"/>
        <dbReference type="ChEBI" id="CHEBI:16870"/>
        <dbReference type="ChEBI" id="CHEBI:72999"/>
    </reaction>
    <physiologicalReaction direction="left-to-right" evidence="44">
        <dbReference type="Rhea" id="RHEA:40976"/>
    </physiologicalReaction>
</comment>
<keyword evidence="7" id="KW-1003">Cell membrane</keyword>
<evidence type="ECO:0000256" key="47">
    <source>
        <dbReference type="SAM" id="MobiDB-lite"/>
    </source>
</evidence>
<keyword evidence="49" id="KW-1185">Reference proteome</keyword>
<dbReference type="AlphaFoldDB" id="A0A7L2UB78"/>
<evidence type="ECO:0000256" key="28">
    <source>
        <dbReference type="ARBA" id="ARBA00047459"/>
    </source>
</evidence>
<comment type="catalytic activity">
    <reaction evidence="41">
        <text>1,3-dihexadecanoyl-2-(9Z-octadecenoyl)glycerol + H2O = 1,3-dihexadecanoylglycerol + (9Z)-octadecenoate + H(+)</text>
        <dbReference type="Rhea" id="RHEA:40983"/>
        <dbReference type="ChEBI" id="CHEBI:15377"/>
        <dbReference type="ChEBI" id="CHEBI:15378"/>
        <dbReference type="ChEBI" id="CHEBI:30823"/>
        <dbReference type="ChEBI" id="CHEBI:75688"/>
        <dbReference type="ChEBI" id="CHEBI:77619"/>
    </reaction>
    <physiologicalReaction direction="left-to-right" evidence="41">
        <dbReference type="Rhea" id="RHEA:40984"/>
    </physiologicalReaction>
</comment>
<comment type="catalytic activity">
    <reaction evidence="26">
        <text>1,3-dihexadecanoyl-2-(9Z-octadecenoyl)glycerol + H2O = 1-hexadecanoyl-2-(9Z-octadecenoyl)-glycerol + hexadecanoate + H(+)</text>
        <dbReference type="Rhea" id="RHEA:40979"/>
        <dbReference type="ChEBI" id="CHEBI:7896"/>
        <dbReference type="ChEBI" id="CHEBI:15377"/>
        <dbReference type="ChEBI" id="CHEBI:15378"/>
        <dbReference type="ChEBI" id="CHEBI:75585"/>
        <dbReference type="ChEBI" id="CHEBI:75688"/>
    </reaction>
    <physiologicalReaction direction="left-to-right" evidence="26">
        <dbReference type="Rhea" id="RHEA:40980"/>
    </physiologicalReaction>
</comment>
<keyword evidence="13" id="KW-0443">Lipid metabolism</keyword>
<comment type="catalytic activity">
    <reaction evidence="43">
        <text>1-hexadecanoyl-2-(9Z)-octadecenoyl-3-octadecanoyl-sn-glycerol + H2O = 1-hexadecanoyl-3-octadecanoyl-sn-glycerol + (9Z)-octadecenoate + H(+)</text>
        <dbReference type="Rhea" id="RHEA:41103"/>
        <dbReference type="ChEBI" id="CHEBI:15377"/>
        <dbReference type="ChEBI" id="CHEBI:15378"/>
        <dbReference type="ChEBI" id="CHEBI:30823"/>
        <dbReference type="ChEBI" id="CHEBI:77623"/>
        <dbReference type="ChEBI" id="CHEBI:77624"/>
    </reaction>
    <physiologicalReaction direction="left-to-right" evidence="43">
        <dbReference type="Rhea" id="RHEA:41104"/>
    </physiologicalReaction>
</comment>
<comment type="catalytic activity">
    <reaction evidence="33">
        <text>1,2-dihexadecanoyl-sn-glycero-3-phosphocholine + H2O = 1-hexadecanoyl-sn-glycero-3-phosphocholine + hexadecanoate + H(+)</text>
        <dbReference type="Rhea" id="RHEA:41223"/>
        <dbReference type="ChEBI" id="CHEBI:7896"/>
        <dbReference type="ChEBI" id="CHEBI:15377"/>
        <dbReference type="ChEBI" id="CHEBI:15378"/>
        <dbReference type="ChEBI" id="CHEBI:72998"/>
        <dbReference type="ChEBI" id="CHEBI:72999"/>
    </reaction>
    <physiologicalReaction direction="left-to-right" evidence="33">
        <dbReference type="Rhea" id="RHEA:41224"/>
    </physiologicalReaction>
</comment>
<evidence type="ECO:0000256" key="15">
    <source>
        <dbReference type="ARBA" id="ARBA00023180"/>
    </source>
</evidence>
<comment type="catalytic activity">
    <reaction evidence="45">
        <text>1,3-di-(9Z-octadecenoyl)-glycerol + H2O = 1-(9Z-octadecenoyl)-glycerol + (9Z)-octadecenoate + H(+)</text>
        <dbReference type="Rhea" id="RHEA:39939"/>
        <dbReference type="ChEBI" id="CHEBI:15377"/>
        <dbReference type="ChEBI" id="CHEBI:15378"/>
        <dbReference type="ChEBI" id="CHEBI:30823"/>
        <dbReference type="ChEBI" id="CHEBI:75342"/>
        <dbReference type="ChEBI" id="CHEBI:75735"/>
    </reaction>
    <physiologicalReaction direction="left-to-right" evidence="45">
        <dbReference type="Rhea" id="RHEA:39940"/>
    </physiologicalReaction>
</comment>
<dbReference type="GO" id="GO:0004622">
    <property type="term" value="F:phosphatidylcholine lysophospholipase activity"/>
    <property type="evidence" value="ECO:0007669"/>
    <property type="project" value="UniProtKB-EC"/>
</dbReference>
<gene>
    <name evidence="48" type="primary">Plb1_0</name>
    <name evidence="48" type="ORF">BALREX_R07524</name>
</gene>
<dbReference type="Gene3D" id="3.40.50.1110">
    <property type="entry name" value="SGNH hydrolase"/>
    <property type="match status" value="2"/>
</dbReference>
<feature type="non-terminal residue" evidence="48">
    <location>
        <position position="602"/>
    </location>
</feature>
<dbReference type="GO" id="GO:0004806">
    <property type="term" value="F:triacylglycerol lipase activity"/>
    <property type="evidence" value="ECO:0007669"/>
    <property type="project" value="UniProtKB-EC"/>
</dbReference>
<comment type="subcellular location">
    <subcellularLocation>
        <location evidence="1">Apical cell membrane</location>
        <topology evidence="1">Single-pass type I membrane protein</topology>
    </subcellularLocation>
</comment>
<comment type="function">
    <text evidence="24">Calcium-independent membrane-associated phospholipase that catalyzes complete diacylation of phospholipids by hydrolyzing both sn-1 and sn-2 fatty acyl chains attached to the glycerol backbone (phospholipase B activity). Has dual phospholipase and lysophospholipase activities toward diacylphospholipids. Preferentially cleaves sn-2 ester bonds over sn-1 bonds. Acts as a lipase toward glycerolipid substrates. Hydrolyzes fatty acyl chains of diacylglycerols with preference for the sn-2 position and of triacylglycerols with not positional selectivity. May also hydrolyze long chain retinyl esters such as retinyl palmitate. May contribute to digestion of dietary phospholipids, glycerolipids and retinoids, facilitating lipid absorption at the brush border.</text>
</comment>
<evidence type="ECO:0000256" key="16">
    <source>
        <dbReference type="ARBA" id="ARBA00023264"/>
    </source>
</evidence>